<feature type="domain" description="Uracil-DNA glycosylase-like" evidence="1">
    <location>
        <begin position="55"/>
        <end position="181"/>
    </location>
</feature>
<dbReference type="Pfam" id="PF03167">
    <property type="entry name" value="UDG"/>
    <property type="match status" value="1"/>
</dbReference>
<dbReference type="InterPro" id="IPR005122">
    <property type="entry name" value="Uracil-DNA_glycosylase-like"/>
</dbReference>
<comment type="caution">
    <text evidence="2">The sequence shown here is derived from an EMBL/GenBank/DDBJ whole genome shotgun (WGS) entry which is preliminary data.</text>
</comment>
<sequence>MQIRGIDLARRLVRTLPETSAGLFNPWRSRCEHDLLPDAAAQRLERLGEHLDCSPRLILIGEACGYQGCRYSGIAFTSEKLLSAGAIPRIESTGRLTSRELPFSEPSATIVWRQLHAMGMEQRAVLWNTLPLHPHLQGKPWTNRTPTPAEFEAGKAALAGLLEAFPRARIVAVGRHAGMRLRTLTSRSIHDVRHPARGGATLFASGLSALVG</sequence>
<dbReference type="OrthoDB" id="4977218at2"/>
<gene>
    <name evidence="2" type="ORF">DFR24_1241</name>
</gene>
<dbReference type="CDD" id="cd10035">
    <property type="entry name" value="UDG_like"/>
    <property type="match status" value="1"/>
</dbReference>
<dbReference type="Gene3D" id="3.40.470.10">
    <property type="entry name" value="Uracil-DNA glycosylase-like domain"/>
    <property type="match status" value="1"/>
</dbReference>
<evidence type="ECO:0000313" key="3">
    <source>
        <dbReference type="Proteomes" id="UP000295341"/>
    </source>
</evidence>
<accession>A0A4R7PCT7</accession>
<evidence type="ECO:0000259" key="1">
    <source>
        <dbReference type="Pfam" id="PF03167"/>
    </source>
</evidence>
<reference evidence="2 3" key="1">
    <citation type="submission" date="2019-03" db="EMBL/GenBank/DDBJ databases">
        <title>Genomic Encyclopedia of Type Strains, Phase IV (KMG-IV): sequencing the most valuable type-strain genomes for metagenomic binning, comparative biology and taxonomic classification.</title>
        <authorList>
            <person name="Goeker M."/>
        </authorList>
    </citation>
    <scope>NUCLEOTIDE SEQUENCE [LARGE SCALE GENOMIC DNA]</scope>
    <source>
        <strain evidence="2 3">DSM 26377</strain>
    </source>
</reference>
<organism evidence="2 3">
    <name type="scientific">Panacagrimonas perspica</name>
    <dbReference type="NCBI Taxonomy" id="381431"/>
    <lineage>
        <taxon>Bacteria</taxon>
        <taxon>Pseudomonadati</taxon>
        <taxon>Pseudomonadota</taxon>
        <taxon>Gammaproteobacteria</taxon>
        <taxon>Nevskiales</taxon>
        <taxon>Nevskiaceae</taxon>
        <taxon>Panacagrimonas</taxon>
    </lineage>
</organism>
<protein>
    <submittedName>
        <fullName evidence="2">Uracil DNA glycosylase superfamily protein</fullName>
    </submittedName>
</protein>
<dbReference type="RefSeq" id="WP_133880414.1">
    <property type="nucleotide sequence ID" value="NZ_MWIN01000012.1"/>
</dbReference>
<dbReference type="SUPFAM" id="SSF52141">
    <property type="entry name" value="Uracil-DNA glycosylase-like"/>
    <property type="match status" value="1"/>
</dbReference>
<dbReference type="InterPro" id="IPR036895">
    <property type="entry name" value="Uracil-DNA_glycosylase-like_sf"/>
</dbReference>
<evidence type="ECO:0000313" key="2">
    <source>
        <dbReference type="EMBL" id="TDU31858.1"/>
    </source>
</evidence>
<name>A0A4R7PCT7_9GAMM</name>
<proteinExistence type="predicted"/>
<dbReference type="AlphaFoldDB" id="A0A4R7PCT7"/>
<keyword evidence="3" id="KW-1185">Reference proteome</keyword>
<dbReference type="Proteomes" id="UP000295341">
    <property type="component" value="Unassembled WGS sequence"/>
</dbReference>
<dbReference type="EMBL" id="SOBT01000008">
    <property type="protein sequence ID" value="TDU31858.1"/>
    <property type="molecule type" value="Genomic_DNA"/>
</dbReference>